<dbReference type="InterPro" id="IPR006566">
    <property type="entry name" value="FBD"/>
</dbReference>
<feature type="domain" description="FBD" evidence="1">
    <location>
        <begin position="372"/>
        <end position="444"/>
    </location>
</feature>
<dbReference type="AlphaFoldDB" id="A0A8T1ZVY0"/>
<dbReference type="Pfam" id="PF00646">
    <property type="entry name" value="F-box"/>
    <property type="match status" value="1"/>
</dbReference>
<dbReference type="Pfam" id="PF24758">
    <property type="entry name" value="LRR_At5g56370"/>
    <property type="match status" value="1"/>
</dbReference>
<reference evidence="2 3" key="1">
    <citation type="submission" date="2020-12" db="EMBL/GenBank/DDBJ databases">
        <title>Concerted genomic and epigenomic changes stabilize Arabidopsis allopolyploids.</title>
        <authorList>
            <person name="Chen Z."/>
        </authorList>
    </citation>
    <scope>NUCLEOTIDE SEQUENCE [LARGE SCALE GENOMIC DNA]</scope>
    <source>
        <strain evidence="2">As9502</strain>
        <tissue evidence="2">Leaf</tissue>
    </source>
</reference>
<organism evidence="2 3">
    <name type="scientific">Arabidopsis suecica</name>
    <name type="common">Swedish thale-cress</name>
    <name type="synonym">Cardaminopsis suecica</name>
    <dbReference type="NCBI Taxonomy" id="45249"/>
    <lineage>
        <taxon>Eukaryota</taxon>
        <taxon>Viridiplantae</taxon>
        <taxon>Streptophyta</taxon>
        <taxon>Embryophyta</taxon>
        <taxon>Tracheophyta</taxon>
        <taxon>Spermatophyta</taxon>
        <taxon>Magnoliopsida</taxon>
        <taxon>eudicotyledons</taxon>
        <taxon>Gunneridae</taxon>
        <taxon>Pentapetalae</taxon>
        <taxon>rosids</taxon>
        <taxon>malvids</taxon>
        <taxon>Brassicales</taxon>
        <taxon>Brassicaceae</taxon>
        <taxon>Camelineae</taxon>
        <taxon>Arabidopsis</taxon>
    </lineage>
</organism>
<dbReference type="PANTHER" id="PTHR31900:SF34">
    <property type="entry name" value="EMB|CAB62440.1-RELATED"/>
    <property type="match status" value="1"/>
</dbReference>
<dbReference type="EMBL" id="JAEFBJ010000010">
    <property type="protein sequence ID" value="KAG7565038.1"/>
    <property type="molecule type" value="Genomic_DNA"/>
</dbReference>
<accession>A0A8T1ZVY0</accession>
<dbReference type="InterPro" id="IPR001810">
    <property type="entry name" value="F-box_dom"/>
</dbReference>
<dbReference type="OrthoDB" id="1062430at2759"/>
<name>A0A8T1ZVY0_ARASU</name>
<gene>
    <name evidence="2" type="ORF">ISN44_As10g017610</name>
</gene>
<protein>
    <submittedName>
        <fullName evidence="2">FBD domain</fullName>
    </submittedName>
</protein>
<sequence>MAEAERPWKIQKRVCEEDRISSLSDDLLIQILLLVPTKDAVATTFLSKRWRFVWTMLPRLDYKEANDNSDVESKSVWWFLDESMRYHKAPFLERLLIQLGPQCPVDVDPVKWFAKAIDSRVRWLAFNLLWKSKPIRMPKSIYVCKTLGRLTLANKILVDVPHQVSLPSLTELDLSCVVYKDEDSHVRLLSSCPALKRLKVIRDKRIDDNVRKFSVKVPSLLKLEYSADKISQEEDDDTDRSLVIDTPSLLSLDIDTLGHSCSVEYMPHLVTANIDVEFYLNENILRSLSSVKYLVLFPFDTILFPWPDAVINYSRLVECTIYLSDQDLCESLVVFLSYFSKLRVFMVDTRVEIDQPANHDSALWNQPSSVPKCLSSHLEIFEWDGYRGREYEKELIRYILENSKCLKTAGIAPNPTFSGEEKQKMMEELESMHRVSTSSVLLSSAQMLFGDVYDDQQL</sequence>
<dbReference type="PANTHER" id="PTHR31900">
    <property type="entry name" value="F-BOX/RNI SUPERFAMILY PROTEIN-RELATED"/>
    <property type="match status" value="1"/>
</dbReference>
<dbReference type="InterPro" id="IPR050232">
    <property type="entry name" value="FBL13/AtMIF1-like"/>
</dbReference>
<keyword evidence="3" id="KW-1185">Reference proteome</keyword>
<evidence type="ECO:0000259" key="1">
    <source>
        <dbReference type="SMART" id="SM00579"/>
    </source>
</evidence>
<proteinExistence type="predicted"/>
<evidence type="ECO:0000313" key="2">
    <source>
        <dbReference type="EMBL" id="KAG7565038.1"/>
    </source>
</evidence>
<dbReference type="SMART" id="SM00579">
    <property type="entry name" value="FBD"/>
    <property type="match status" value="1"/>
</dbReference>
<comment type="caution">
    <text evidence="2">The sequence shown here is derived from an EMBL/GenBank/DDBJ whole genome shotgun (WGS) entry which is preliminary data.</text>
</comment>
<evidence type="ECO:0000313" key="3">
    <source>
        <dbReference type="Proteomes" id="UP000694251"/>
    </source>
</evidence>
<dbReference type="InterPro" id="IPR055411">
    <property type="entry name" value="LRR_FXL15/At3g58940/PEG3-like"/>
</dbReference>
<dbReference type="Proteomes" id="UP000694251">
    <property type="component" value="Chromosome 10"/>
</dbReference>
<dbReference type="Pfam" id="PF08387">
    <property type="entry name" value="FBD"/>
    <property type="match status" value="1"/>
</dbReference>